<proteinExistence type="predicted"/>
<dbReference type="InterPro" id="IPR031325">
    <property type="entry name" value="RHS_repeat"/>
</dbReference>
<feature type="domain" description="Teneurin-like YD-shell" evidence="4">
    <location>
        <begin position="944"/>
        <end position="1025"/>
    </location>
</feature>
<dbReference type="NCBIfam" id="TIGR03696">
    <property type="entry name" value="Rhs_assc_core"/>
    <property type="match status" value="1"/>
</dbReference>
<dbReference type="Gene3D" id="2.180.10.10">
    <property type="entry name" value="RHS repeat-associated core"/>
    <property type="match status" value="1"/>
</dbReference>
<evidence type="ECO:0000256" key="2">
    <source>
        <dbReference type="SAM" id="MobiDB-lite"/>
    </source>
</evidence>
<dbReference type="InterPro" id="IPR056823">
    <property type="entry name" value="TEN-like_YD-shell"/>
</dbReference>
<keyword evidence="6" id="KW-1185">Reference proteome</keyword>
<feature type="chain" id="PRO_5038662822" description="Teneurin-like YD-shell domain-containing protein" evidence="3">
    <location>
        <begin position="24"/>
        <end position="1666"/>
    </location>
</feature>
<feature type="compositionally biased region" description="Basic and acidic residues" evidence="2">
    <location>
        <begin position="62"/>
        <end position="83"/>
    </location>
</feature>
<feature type="signal peptide" evidence="3">
    <location>
        <begin position="1"/>
        <end position="23"/>
    </location>
</feature>
<dbReference type="STRING" id="1424294.Gferi_01180"/>
<dbReference type="Proteomes" id="UP000095743">
    <property type="component" value="Chromosome"/>
</dbReference>
<dbReference type="EMBL" id="CP017269">
    <property type="protein sequence ID" value="AOT68322.1"/>
    <property type="molecule type" value="Genomic_DNA"/>
</dbReference>
<reference evidence="5 6" key="1">
    <citation type="submission" date="2016-09" db="EMBL/GenBank/DDBJ databases">
        <title>Genomic analysis reveals versatility of anaerobic energy metabolism of Geosporobacter ferrireducens IRF9 of phylum Firmicutes.</title>
        <authorList>
            <person name="Kim S.-J."/>
        </authorList>
    </citation>
    <scope>NUCLEOTIDE SEQUENCE [LARGE SCALE GENOMIC DNA]</scope>
    <source>
        <strain evidence="5 6">IRF9</strain>
    </source>
</reference>
<dbReference type="InterPro" id="IPR050708">
    <property type="entry name" value="T6SS_VgrG/RHS"/>
</dbReference>
<dbReference type="KEGG" id="gfe:Gferi_01180"/>
<dbReference type="Pfam" id="PF25023">
    <property type="entry name" value="TEN_YD-shell"/>
    <property type="match status" value="2"/>
</dbReference>
<dbReference type="PANTHER" id="PTHR32305:SF15">
    <property type="entry name" value="PROTEIN RHSA-RELATED"/>
    <property type="match status" value="1"/>
</dbReference>
<sequence length="1666" mass="191206">MSRIKKYISMAVIAAMMVTTVFANPFTAYADQKQDIENPQELSGEKQPNNEALEQNTEEEEGKAHEEPLKPVEEETQEQEKASMREMNVAYQAAAAASYDPYGIKFDEYFNSPFKLSRQDAEEINMVTGALHYQMPLFHLPGKNGMNLNLNLRYESDEATLHTHQTGVSNTGENLYAVRVDESYNVKDRNGNIVDNYRKRYTLDKKYTNSYDAWKRADELNSRPLPENCTDRYYSVERFFEYYDKPGNSNSYAMERYNLGAGWFFNLTSIQMLTEEEVSQSNRSKYMVLHLGNGEKINIKKTLEGSNYDRVAMRTLTPYEDYSVEYDGSGIYTNGQKPSMYILSHIDGKKAYFAADGRLLGIKDAFGNEIRFKHTMINNKPFINEIIDTYGRTVSINYNTSSKTATITLPDNTTIQLKSAAQGNATVLKEVVDPKGNSTKLDEYAIDTASFLRNVWANDRDYPETKTYVLLKNITHATGAKTQYEYIKGTKRNTDVISQSSCSPYEEYFKISRRYERLANQIYNDEAITYENDYTGYPEFAHYDKPLKSFRHYTRITDSNGLVRRLTFDNENLLRAEDYLVNSQLQKTIERDYDSLKQPSRETIKTYDSSGAFSLKEKAYKYNPYKQLEEYTDELGHASKTIYQPENQSLIRQEILPVDTGKEQIITYEISEDKKYNKTKTIQYKTVDGTAKTIKTEYLRNPDGTLQRTSLTMEDNSILTTLFNYEYGVLNREGNKINRVTSITNTTYLNWGADKAVTQAKENTIEKTEYQFSTGQTIKYIAPDEKYEAYKYDPLGRLVEYTNFDGTKKTINYDDIRNILITTDEDGLALRNTYDGLGNEITLEEGYIKPGQTTYTFSVKTKKTYNNQSLLKTLTDGNNNTTTYDYDPYGRMIKTVNSDTTYTQTLYDDKNLMVAHKNEEGHILLKEYFDKRGQKIKEEALQTTGEILTTQYTYDHAGNLKTQKDPKGNLTNYQYDELSRLIKTSNAKQEATKYYYNHQNSLIKIQFPDGKTKQKTYDELGRIIKETDETGKNQYIRYNQNGTIDKIQDREKQDQKFTYTANGQIKTHAGQGFNITYQYHRNGRIQSVSDTAYGTVSYEYDDIGRLHKEINPGNKQTTYTYDPNGNLQTIQDPFGTLTKYNYDKRNRIDTIQINGKTFDYDYYTDGMMRTLKYPVLNNQQLLQTDYTFDNLNRLSSITNKIGTKSISDYNYTYDSNSNIKTITGIDGNHQYSYDELNRLKSLQRYNQSIQTTFEYDPRGNRTKATGDMDALLSSGKEGSFTWDGLNRLRKFTNSQTGQEETYTYDYKGIRKKKQTPKGTTHYYTDQAGRVIAEADGNGNLKASIIWGHKPLARIEQGKWYYYVYNGHGDVVQLVDENGNIVNRYTYDEWGNLLASDETIENPIRYAGEYYDEETGLYYLRARYYDPTIGRFISKDSYEGAVTNPLSMNQYIYCMNNPLVYVDPSGNIPEKTRAYLMGLIHAIDDGFFFGAASKLTGNTPAGWQNSSYAKEFNETYTAGKITNQIYGLVNISSGLKDLISKGKFVINSAGELVSVGTGEVVGVFKTVKGTIVFSLSNKGASNGADFKFPKSNNDMKKIFGVNDKTYHKEIKPKILKQIKQDSVYGKEFKKMGNNPDIGIDSAGNIVLKDVKTGKTLPTNWSFESFKP</sequence>
<dbReference type="InterPro" id="IPR022385">
    <property type="entry name" value="Rhs_assc_core"/>
</dbReference>
<evidence type="ECO:0000313" key="6">
    <source>
        <dbReference type="Proteomes" id="UP000095743"/>
    </source>
</evidence>
<gene>
    <name evidence="5" type="ORF">Gferi_01180</name>
</gene>
<accession>A0A1D8GBN9</accession>
<keyword evidence="3" id="KW-0732">Signal</keyword>
<evidence type="ECO:0000256" key="1">
    <source>
        <dbReference type="ARBA" id="ARBA00022737"/>
    </source>
</evidence>
<dbReference type="InterPro" id="IPR006530">
    <property type="entry name" value="YD"/>
</dbReference>
<dbReference type="PANTHER" id="PTHR32305">
    <property type="match status" value="1"/>
</dbReference>
<name>A0A1D8GBN9_9FIRM</name>
<organism evidence="5 6">
    <name type="scientific">Geosporobacter ferrireducens</name>
    <dbReference type="NCBI Taxonomy" id="1424294"/>
    <lineage>
        <taxon>Bacteria</taxon>
        <taxon>Bacillati</taxon>
        <taxon>Bacillota</taxon>
        <taxon>Clostridia</taxon>
        <taxon>Peptostreptococcales</taxon>
        <taxon>Thermotaleaceae</taxon>
        <taxon>Geosporobacter</taxon>
    </lineage>
</organism>
<dbReference type="NCBIfam" id="TIGR01643">
    <property type="entry name" value="YD_repeat_2x"/>
    <property type="match status" value="3"/>
</dbReference>
<dbReference type="Pfam" id="PF05593">
    <property type="entry name" value="RHS_repeat"/>
    <property type="match status" value="1"/>
</dbReference>
<dbReference type="RefSeq" id="WP_069973875.1">
    <property type="nucleotide sequence ID" value="NZ_CP017269.1"/>
</dbReference>
<protein>
    <recommendedName>
        <fullName evidence="4">Teneurin-like YD-shell domain-containing protein</fullName>
    </recommendedName>
</protein>
<evidence type="ECO:0000256" key="3">
    <source>
        <dbReference type="SAM" id="SignalP"/>
    </source>
</evidence>
<feature type="domain" description="Teneurin-like YD-shell" evidence="4">
    <location>
        <begin position="1176"/>
        <end position="1457"/>
    </location>
</feature>
<keyword evidence="1" id="KW-0677">Repeat</keyword>
<feature type="region of interest" description="Disordered" evidence="2">
    <location>
        <begin position="36"/>
        <end position="83"/>
    </location>
</feature>
<evidence type="ECO:0000259" key="4">
    <source>
        <dbReference type="Pfam" id="PF25023"/>
    </source>
</evidence>
<dbReference type="OrthoDB" id="1899157at2"/>
<evidence type="ECO:0000313" key="5">
    <source>
        <dbReference type="EMBL" id="AOT68322.1"/>
    </source>
</evidence>